<evidence type="ECO:0000313" key="6">
    <source>
        <dbReference type="Proteomes" id="UP000471216"/>
    </source>
</evidence>
<dbReference type="EMBL" id="WKMW01000011">
    <property type="protein sequence ID" value="MRY85009.1"/>
    <property type="molecule type" value="Genomic_DNA"/>
</dbReference>
<evidence type="ECO:0000313" key="5">
    <source>
        <dbReference type="Proteomes" id="UP000450599"/>
    </source>
</evidence>
<dbReference type="Proteomes" id="UP000095332">
    <property type="component" value="Unassembled WGS sequence"/>
</dbReference>
<proteinExistence type="predicted"/>
<dbReference type="EMBL" id="CZBM01000010">
    <property type="protein sequence ID" value="CUQ38134.1"/>
    <property type="molecule type" value="Genomic_DNA"/>
</dbReference>
<protein>
    <submittedName>
        <fullName evidence="1">Uncharacterized protein</fullName>
    </submittedName>
</protein>
<dbReference type="Proteomes" id="UP000450599">
    <property type="component" value="Unassembled WGS sequence"/>
</dbReference>
<name>A0A174VTC0_PARDI</name>
<sequence>MYRKREREFQYPPGIEKIIEDVIGGGTIDRRDLQNALFNGKALDELPPIVIVVKDPETGLYHVLKTALVSEAAAADATAYKVAKNHLFGVGDFVTIGGALTGASDKITAIDKSNAEFDTITLEATIGAAAKGQVLVQAKDKQAAKAAKLPYDGELVITMNKVDLTVANQQSGLLVRGTVNESCMPFPVDKDLKALMSFIRFV</sequence>
<gene>
    <name evidence="1" type="ORF">ERS852560_02519</name>
    <name evidence="3" type="ORF">GKD54_11420</name>
    <name evidence="2" type="ORF">GKD58_12215</name>
</gene>
<evidence type="ECO:0000313" key="4">
    <source>
        <dbReference type="Proteomes" id="UP000095332"/>
    </source>
</evidence>
<evidence type="ECO:0000313" key="2">
    <source>
        <dbReference type="EMBL" id="MRY85009.1"/>
    </source>
</evidence>
<dbReference type="RefSeq" id="WP_057328766.1">
    <property type="nucleotide sequence ID" value="NZ_CZBM01000010.1"/>
</dbReference>
<accession>A0A174VTC0</accession>
<evidence type="ECO:0000313" key="3">
    <source>
        <dbReference type="EMBL" id="MRZ06823.1"/>
    </source>
</evidence>
<dbReference type="EMBL" id="WKMX01000010">
    <property type="protein sequence ID" value="MRZ06823.1"/>
    <property type="molecule type" value="Genomic_DNA"/>
</dbReference>
<organism evidence="1 4">
    <name type="scientific">Parabacteroides distasonis</name>
    <dbReference type="NCBI Taxonomy" id="823"/>
    <lineage>
        <taxon>Bacteria</taxon>
        <taxon>Pseudomonadati</taxon>
        <taxon>Bacteroidota</taxon>
        <taxon>Bacteroidia</taxon>
        <taxon>Bacteroidales</taxon>
        <taxon>Tannerellaceae</taxon>
        <taxon>Parabacteroides</taxon>
    </lineage>
</organism>
<dbReference type="Proteomes" id="UP000471216">
    <property type="component" value="Unassembled WGS sequence"/>
</dbReference>
<dbReference type="AlphaFoldDB" id="A0A174VTC0"/>
<reference evidence="5 6" key="2">
    <citation type="journal article" date="2019" name="Nat. Med.">
        <title>A library of human gut bacterial isolates paired with longitudinal multiomics data enables mechanistic microbiome research.</title>
        <authorList>
            <person name="Poyet M."/>
            <person name="Groussin M."/>
            <person name="Gibbons S.M."/>
            <person name="Avila-Pacheco J."/>
            <person name="Jiang X."/>
            <person name="Kearney S.M."/>
            <person name="Perrotta A.R."/>
            <person name="Berdy B."/>
            <person name="Zhao S."/>
            <person name="Lieberman T.D."/>
            <person name="Swanson P.K."/>
            <person name="Smith M."/>
            <person name="Roesemann S."/>
            <person name="Alexander J.E."/>
            <person name="Rich S.A."/>
            <person name="Livny J."/>
            <person name="Vlamakis H."/>
            <person name="Clish C."/>
            <person name="Bullock K."/>
            <person name="Deik A."/>
            <person name="Scott J."/>
            <person name="Pierce K.A."/>
            <person name="Xavier R.J."/>
            <person name="Alm E.J."/>
        </authorList>
    </citation>
    <scope>NUCLEOTIDE SEQUENCE [LARGE SCALE GENOMIC DNA]</scope>
    <source>
        <strain evidence="3 6">BIOML-A10</strain>
        <strain evidence="2 5">BIOML-A11</strain>
    </source>
</reference>
<reference evidence="1 4" key="1">
    <citation type="submission" date="2015-09" db="EMBL/GenBank/DDBJ databases">
        <authorList>
            <consortium name="Pathogen Informatics"/>
        </authorList>
    </citation>
    <scope>NUCLEOTIDE SEQUENCE [LARGE SCALE GENOMIC DNA]</scope>
    <source>
        <strain evidence="1 4">2789STDY5834948</strain>
    </source>
</reference>
<evidence type="ECO:0000313" key="1">
    <source>
        <dbReference type="EMBL" id="CUQ38134.1"/>
    </source>
</evidence>